<keyword evidence="2" id="KW-0378">Hydrolase</keyword>
<dbReference type="PROSITE" id="PS51192">
    <property type="entry name" value="HELICASE_ATP_BIND_1"/>
    <property type="match status" value="1"/>
</dbReference>
<evidence type="ECO:0000259" key="6">
    <source>
        <dbReference type="PROSITE" id="PS51192"/>
    </source>
</evidence>
<evidence type="ECO:0000256" key="4">
    <source>
        <dbReference type="ARBA" id="ARBA00022840"/>
    </source>
</evidence>
<keyword evidence="1" id="KW-0547">Nucleotide-binding</keyword>
<dbReference type="SMART" id="SM00487">
    <property type="entry name" value="DEXDc"/>
    <property type="match status" value="1"/>
</dbReference>
<name>A0ABQ6HTE7_9MICO</name>
<keyword evidence="9" id="KW-1185">Reference proteome</keyword>
<dbReference type="InterPro" id="IPR027417">
    <property type="entry name" value="P-loop_NTPase"/>
</dbReference>
<dbReference type="SMART" id="SM00490">
    <property type="entry name" value="HELICc"/>
    <property type="match status" value="1"/>
</dbReference>
<gene>
    <name evidence="8" type="ORF">GCM10025862_28300</name>
</gene>
<evidence type="ECO:0000256" key="5">
    <source>
        <dbReference type="SAM" id="MobiDB-lite"/>
    </source>
</evidence>
<comment type="caution">
    <text evidence="8">The sequence shown here is derived from an EMBL/GenBank/DDBJ whole genome shotgun (WGS) entry which is preliminary data.</text>
</comment>
<dbReference type="Pfam" id="PF12029">
    <property type="entry name" value="DUF3516"/>
    <property type="match status" value="1"/>
</dbReference>
<organism evidence="8 9">
    <name type="scientific">Arsenicicoccus piscis</name>
    <dbReference type="NCBI Taxonomy" id="673954"/>
    <lineage>
        <taxon>Bacteria</taxon>
        <taxon>Bacillati</taxon>
        <taxon>Actinomycetota</taxon>
        <taxon>Actinomycetes</taxon>
        <taxon>Micrococcales</taxon>
        <taxon>Intrasporangiaceae</taxon>
        <taxon>Arsenicicoccus</taxon>
    </lineage>
</organism>
<evidence type="ECO:0000256" key="1">
    <source>
        <dbReference type="ARBA" id="ARBA00022741"/>
    </source>
</evidence>
<feature type="domain" description="Helicase C-terminal" evidence="7">
    <location>
        <begin position="244"/>
        <end position="444"/>
    </location>
</feature>
<protein>
    <submittedName>
        <fullName evidence="8">DEAD/DEAH box helicase</fullName>
    </submittedName>
</protein>
<keyword evidence="3 8" id="KW-0347">Helicase</keyword>
<dbReference type="PANTHER" id="PTHR12131:SF1">
    <property type="entry name" value="ATP-DEPENDENT RNA HELICASE SUPV3L1, MITOCHONDRIAL-RELATED"/>
    <property type="match status" value="1"/>
</dbReference>
<evidence type="ECO:0000256" key="2">
    <source>
        <dbReference type="ARBA" id="ARBA00022801"/>
    </source>
</evidence>
<dbReference type="InterPro" id="IPR014001">
    <property type="entry name" value="Helicase_ATP-bd"/>
</dbReference>
<dbReference type="InterPro" id="IPR011545">
    <property type="entry name" value="DEAD/DEAH_box_helicase_dom"/>
</dbReference>
<reference evidence="9" key="1">
    <citation type="journal article" date="2019" name="Int. J. Syst. Evol. Microbiol.">
        <title>The Global Catalogue of Microorganisms (GCM) 10K type strain sequencing project: providing services to taxonomists for standard genome sequencing and annotation.</title>
        <authorList>
            <consortium name="The Broad Institute Genomics Platform"/>
            <consortium name="The Broad Institute Genome Sequencing Center for Infectious Disease"/>
            <person name="Wu L."/>
            <person name="Ma J."/>
        </authorList>
    </citation>
    <scope>NUCLEOTIDE SEQUENCE [LARGE SCALE GENOMIC DNA]</scope>
    <source>
        <strain evidence="9">NBRC 105830</strain>
    </source>
</reference>
<dbReference type="InterPro" id="IPR050699">
    <property type="entry name" value="RNA-DNA_Helicase"/>
</dbReference>
<dbReference type="InterPro" id="IPR021904">
    <property type="entry name" value="DUF3516"/>
</dbReference>
<dbReference type="RefSeq" id="WP_241441172.1">
    <property type="nucleotide sequence ID" value="NZ_BSUJ01000001.1"/>
</dbReference>
<feature type="compositionally biased region" description="Low complexity" evidence="5">
    <location>
        <begin position="8"/>
        <end position="31"/>
    </location>
</feature>
<dbReference type="Pfam" id="PF00271">
    <property type="entry name" value="Helicase_C"/>
    <property type="match status" value="1"/>
</dbReference>
<feature type="region of interest" description="Disordered" evidence="5">
    <location>
        <begin position="1"/>
        <end position="31"/>
    </location>
</feature>
<accession>A0ABQ6HTE7</accession>
<keyword evidence="4" id="KW-0067">ATP-binding</keyword>
<dbReference type="SUPFAM" id="SSF52540">
    <property type="entry name" value="P-loop containing nucleoside triphosphate hydrolases"/>
    <property type="match status" value="1"/>
</dbReference>
<dbReference type="InterPro" id="IPR001650">
    <property type="entry name" value="Helicase_C-like"/>
</dbReference>
<evidence type="ECO:0000256" key="3">
    <source>
        <dbReference type="ARBA" id="ARBA00022806"/>
    </source>
</evidence>
<dbReference type="PANTHER" id="PTHR12131">
    <property type="entry name" value="ATP-DEPENDENT RNA AND DNA HELICASE"/>
    <property type="match status" value="1"/>
</dbReference>
<evidence type="ECO:0000259" key="7">
    <source>
        <dbReference type="PROSITE" id="PS51194"/>
    </source>
</evidence>
<feature type="domain" description="Helicase ATP-binding" evidence="6">
    <location>
        <begin position="64"/>
        <end position="220"/>
    </location>
</feature>
<dbReference type="PROSITE" id="PS51194">
    <property type="entry name" value="HELICASE_CTER"/>
    <property type="match status" value="1"/>
</dbReference>
<dbReference type="Gene3D" id="3.40.50.300">
    <property type="entry name" value="P-loop containing nucleotide triphosphate hydrolases"/>
    <property type="match status" value="2"/>
</dbReference>
<evidence type="ECO:0000313" key="8">
    <source>
        <dbReference type="EMBL" id="GMA20809.1"/>
    </source>
</evidence>
<proteinExistence type="predicted"/>
<evidence type="ECO:0000313" key="9">
    <source>
        <dbReference type="Proteomes" id="UP001157109"/>
    </source>
</evidence>
<dbReference type="Pfam" id="PF00270">
    <property type="entry name" value="DEAD"/>
    <property type="match status" value="1"/>
</dbReference>
<dbReference type="Proteomes" id="UP001157109">
    <property type="component" value="Unassembled WGS sequence"/>
</dbReference>
<dbReference type="EMBL" id="BSUJ01000001">
    <property type="protein sequence ID" value="GMA20809.1"/>
    <property type="molecule type" value="Genomic_DNA"/>
</dbReference>
<sequence>MSLADLLPASAARRTTRPAGDAGAHADAAGNTDGAFDADEAYLAFTGWAEERGLTLYPHQDEALLELASGANVILATPTGSGKSLVAAGAHFLALSQGMRTFYTAPIKALVSEKFFALCDQFGAENVGMLTGDAAVNSTAPIICCTAEVLANIALREGATADIGQVVMDEFHFYSEPGRGWAWQVPILTLPQAQFLLMSATLGDTTFFEQDLTRRTGRDTAVIDDAERPVPLAYTWALTPLQETIEDLLVAKEAPIYVVHFTQAAALERAQALTSINVATREERDRIAAEIKGFRFSKGFGATLNRLVRHGIGVHHAGMLPKYRRLVETLAQQGLLKVICGTDTLGVGINVPIRTVVLTGLAKFDGSRQRLLKVREFHQIAGRAGRAGFDTSGSVVVQAPDHIVENHRLVLKAGDDPKKQKRIQRKKAPEGQVTWTEQQFERLVGSPPETLTSRMSINHATVLNVIQQPGDPIWTLRRLLTDNHEDARTQARLQRRAIEILRSLLDAGVVERLPVPDELGRTLRVTQDLQRGFALNQPLSAFALAAIELLDPESPTYALDVVSVIEATLDDPRGVLLAQQFKARGEAVAEMKMDGIDYDERMELLEDVSWPKPLEELLVGALDVYRQSHPWVHEDDLSPKSVVRDLYERAMNFGDYVRFYNLARGEGLVLRYLTDAYRSLRQTVPTTHRTEELADLIEWLGELVRQTDSSLLEEWEALAHETDHDGPVDLAVLAAPPSPRRLSANARALRVMVRTAMFRKVELLALGRWGELAELDAAAASLSQQARADLDLEPSEAEPLDEALWQEAGEEYFDEYDSVGTGPSARGPAMLVIETESDRWLVDQILEDPEGDHDWRLKAEVDLVATDEAGELVLLTTDLAQA</sequence>
<dbReference type="GO" id="GO:0004386">
    <property type="term" value="F:helicase activity"/>
    <property type="evidence" value="ECO:0007669"/>
    <property type="project" value="UniProtKB-KW"/>
</dbReference>